<evidence type="ECO:0000256" key="1">
    <source>
        <dbReference type="SAM" id="MobiDB-lite"/>
    </source>
</evidence>
<dbReference type="Proteomes" id="UP000489600">
    <property type="component" value="Unassembled WGS sequence"/>
</dbReference>
<name>A0A565CD88_9BRAS</name>
<feature type="compositionally biased region" description="Basic and acidic residues" evidence="1">
    <location>
        <begin position="61"/>
        <end position="70"/>
    </location>
</feature>
<evidence type="ECO:0000313" key="2">
    <source>
        <dbReference type="EMBL" id="VVB11613.1"/>
    </source>
</evidence>
<reference evidence="2" key="1">
    <citation type="submission" date="2019-07" db="EMBL/GenBank/DDBJ databases">
        <authorList>
            <person name="Dittberner H."/>
        </authorList>
    </citation>
    <scope>NUCLEOTIDE SEQUENCE [LARGE SCALE GENOMIC DNA]</scope>
</reference>
<comment type="caution">
    <text evidence="2">The sequence shown here is derived from an EMBL/GenBank/DDBJ whole genome shotgun (WGS) entry which is preliminary data.</text>
</comment>
<sequence>MVMVVLNRFRWSLVSIGEACSDLVSLQLDFSSSNLAVYRFGIWSLVQWSGKPALNQPNNNDHPRTTKDTVDVSVSGGGRERRISVGARSEEACKLLQPELLPG</sequence>
<feature type="region of interest" description="Disordered" evidence="1">
    <location>
        <begin position="54"/>
        <end position="76"/>
    </location>
</feature>
<evidence type="ECO:0000313" key="3">
    <source>
        <dbReference type="Proteomes" id="UP000489600"/>
    </source>
</evidence>
<gene>
    <name evidence="2" type="ORF">ANE_LOCUS22057</name>
</gene>
<dbReference type="AlphaFoldDB" id="A0A565CD88"/>
<keyword evidence="3" id="KW-1185">Reference proteome</keyword>
<proteinExistence type="predicted"/>
<organism evidence="2 3">
    <name type="scientific">Arabis nemorensis</name>
    <dbReference type="NCBI Taxonomy" id="586526"/>
    <lineage>
        <taxon>Eukaryota</taxon>
        <taxon>Viridiplantae</taxon>
        <taxon>Streptophyta</taxon>
        <taxon>Embryophyta</taxon>
        <taxon>Tracheophyta</taxon>
        <taxon>Spermatophyta</taxon>
        <taxon>Magnoliopsida</taxon>
        <taxon>eudicotyledons</taxon>
        <taxon>Gunneridae</taxon>
        <taxon>Pentapetalae</taxon>
        <taxon>rosids</taxon>
        <taxon>malvids</taxon>
        <taxon>Brassicales</taxon>
        <taxon>Brassicaceae</taxon>
        <taxon>Arabideae</taxon>
        <taxon>Arabis</taxon>
    </lineage>
</organism>
<dbReference type="EMBL" id="CABITT030000007">
    <property type="protein sequence ID" value="VVB11613.1"/>
    <property type="molecule type" value="Genomic_DNA"/>
</dbReference>
<protein>
    <submittedName>
        <fullName evidence="2">Uncharacterized protein</fullName>
    </submittedName>
</protein>
<accession>A0A565CD88</accession>